<comment type="caution">
    <text evidence="1">The sequence shown here is derived from an EMBL/GenBank/DDBJ whole genome shotgun (WGS) entry which is preliminary data.</text>
</comment>
<dbReference type="RefSeq" id="WP_240831329.1">
    <property type="nucleotide sequence ID" value="NZ_JAKWBL010000003.1"/>
</dbReference>
<name>A0ABS9SM23_9BACT</name>
<keyword evidence="2" id="KW-1185">Reference proteome</keyword>
<reference evidence="1 2" key="1">
    <citation type="submission" date="2022-02" db="EMBL/GenBank/DDBJ databases">
        <authorList>
            <person name="Min J."/>
        </authorList>
    </citation>
    <scope>NUCLEOTIDE SEQUENCE [LARGE SCALE GENOMIC DNA]</scope>
    <source>
        <strain evidence="1 2">GR10-1</strain>
    </source>
</reference>
<organism evidence="1 2">
    <name type="scientific">Niabella ginsengisoli</name>
    <dbReference type="NCBI Taxonomy" id="522298"/>
    <lineage>
        <taxon>Bacteria</taxon>
        <taxon>Pseudomonadati</taxon>
        <taxon>Bacteroidota</taxon>
        <taxon>Chitinophagia</taxon>
        <taxon>Chitinophagales</taxon>
        <taxon>Chitinophagaceae</taxon>
        <taxon>Niabella</taxon>
    </lineage>
</organism>
<dbReference type="Proteomes" id="UP001202248">
    <property type="component" value="Unassembled WGS sequence"/>
</dbReference>
<dbReference type="EMBL" id="JAKWBL010000003">
    <property type="protein sequence ID" value="MCH5599422.1"/>
    <property type="molecule type" value="Genomic_DNA"/>
</dbReference>
<accession>A0ABS9SM23</accession>
<evidence type="ECO:0000313" key="1">
    <source>
        <dbReference type="EMBL" id="MCH5599422.1"/>
    </source>
</evidence>
<protein>
    <submittedName>
        <fullName evidence="1">Uncharacterized protein</fullName>
    </submittedName>
</protein>
<sequence>MKFNIDQDSIANDSSMTENEILTLTLQSKFGEDKVKFNRATGYYDIYAEKDVIAKSPDLKKWKFIVMDEDKKPFLKKMVPQEMLE</sequence>
<evidence type="ECO:0000313" key="2">
    <source>
        <dbReference type="Proteomes" id="UP001202248"/>
    </source>
</evidence>
<gene>
    <name evidence="1" type="ORF">MKP09_16640</name>
</gene>
<proteinExistence type="predicted"/>